<keyword evidence="2" id="KW-1185">Reference proteome</keyword>
<gene>
    <name evidence="1" type="ORF">EB796_015376</name>
</gene>
<proteinExistence type="predicted"/>
<dbReference type="AlphaFoldDB" id="A0A7J7JJT5"/>
<sequence>MITAKLKYNRLCFDRILKEVIAVDGIDLPLRAPFNSSSGEAGAAAGANVGLAGAGTENGGDLLVYFKAVCLQEVGLDSPRLSNEERTLTVIIILRLLADICACGLAPLPQDRISLICLYLKL</sequence>
<name>A0A7J7JJT5_BUGNE</name>
<accession>A0A7J7JJT5</accession>
<comment type="caution">
    <text evidence="1">The sequence shown here is derived from an EMBL/GenBank/DDBJ whole genome shotgun (WGS) entry which is preliminary data.</text>
</comment>
<dbReference type="EMBL" id="VXIV02002301">
    <property type="protein sequence ID" value="KAF6026317.1"/>
    <property type="molecule type" value="Genomic_DNA"/>
</dbReference>
<evidence type="ECO:0000313" key="1">
    <source>
        <dbReference type="EMBL" id="KAF6026317.1"/>
    </source>
</evidence>
<organism evidence="1 2">
    <name type="scientific">Bugula neritina</name>
    <name type="common">Brown bryozoan</name>
    <name type="synonym">Sertularia neritina</name>
    <dbReference type="NCBI Taxonomy" id="10212"/>
    <lineage>
        <taxon>Eukaryota</taxon>
        <taxon>Metazoa</taxon>
        <taxon>Spiralia</taxon>
        <taxon>Lophotrochozoa</taxon>
        <taxon>Bryozoa</taxon>
        <taxon>Gymnolaemata</taxon>
        <taxon>Cheilostomatida</taxon>
        <taxon>Flustrina</taxon>
        <taxon>Buguloidea</taxon>
        <taxon>Bugulidae</taxon>
        <taxon>Bugula</taxon>
    </lineage>
</organism>
<evidence type="ECO:0000313" key="2">
    <source>
        <dbReference type="Proteomes" id="UP000593567"/>
    </source>
</evidence>
<reference evidence="1" key="1">
    <citation type="submission" date="2020-06" db="EMBL/GenBank/DDBJ databases">
        <title>Draft genome of Bugula neritina, a colonial animal packing powerful symbionts and potential medicines.</title>
        <authorList>
            <person name="Rayko M."/>
        </authorList>
    </citation>
    <scope>NUCLEOTIDE SEQUENCE [LARGE SCALE GENOMIC DNA]</scope>
    <source>
        <strain evidence="1">Kwan_BN1</strain>
    </source>
</reference>
<dbReference type="Proteomes" id="UP000593567">
    <property type="component" value="Unassembled WGS sequence"/>
</dbReference>
<protein>
    <submittedName>
        <fullName evidence="1">Uncharacterized protein</fullName>
    </submittedName>
</protein>